<evidence type="ECO:0000256" key="4">
    <source>
        <dbReference type="ARBA" id="ARBA00023163"/>
    </source>
</evidence>
<dbReference type="Pfam" id="PF00392">
    <property type="entry name" value="GntR"/>
    <property type="match status" value="1"/>
</dbReference>
<dbReference type="InterPro" id="IPR051446">
    <property type="entry name" value="HTH_trans_reg/aminotransferase"/>
</dbReference>
<evidence type="ECO:0000256" key="3">
    <source>
        <dbReference type="ARBA" id="ARBA00023125"/>
    </source>
</evidence>
<dbReference type="InterPro" id="IPR000524">
    <property type="entry name" value="Tscrpt_reg_HTH_GntR"/>
</dbReference>
<protein>
    <submittedName>
        <fullName evidence="6">DNA-binding transcriptional regulator YhcF, GntR family</fullName>
    </submittedName>
</protein>
<keyword evidence="4" id="KW-0804">Transcription</keyword>
<dbReference type="PANTHER" id="PTHR46577:SF1">
    <property type="entry name" value="HTH-TYPE TRANSCRIPTIONAL REGULATORY PROTEIN GABR"/>
    <property type="match status" value="1"/>
</dbReference>
<name>A0A1H5MLP6_9MICO</name>
<dbReference type="PRINTS" id="PR00035">
    <property type="entry name" value="HTHGNTR"/>
</dbReference>
<dbReference type="AlphaFoldDB" id="A0A1H5MLP6"/>
<dbReference type="EMBL" id="FNTX01000002">
    <property type="protein sequence ID" value="SEE90070.1"/>
    <property type="molecule type" value="Genomic_DNA"/>
</dbReference>
<keyword evidence="3 6" id="KW-0238">DNA-binding</keyword>
<evidence type="ECO:0000259" key="5">
    <source>
        <dbReference type="PROSITE" id="PS50949"/>
    </source>
</evidence>
<evidence type="ECO:0000256" key="1">
    <source>
        <dbReference type="ARBA" id="ARBA00022898"/>
    </source>
</evidence>
<dbReference type="GO" id="GO:0003700">
    <property type="term" value="F:DNA-binding transcription factor activity"/>
    <property type="evidence" value="ECO:0007669"/>
    <property type="project" value="InterPro"/>
</dbReference>
<sequence length="120" mass="12615">MTLRISLTGQDSPADQIREQIHGLVSSGRLAAGERLPSVRQLAHDLGVAAGTVAKAYRRLEAEGILVSRIGSGTTISSAATPIPREVITHARALADASRAASLEPDDAVRVLRAVWPEDG</sequence>
<dbReference type="RefSeq" id="WP_089774256.1">
    <property type="nucleotide sequence ID" value="NZ_FNTX01000002.1"/>
</dbReference>
<dbReference type="PROSITE" id="PS50949">
    <property type="entry name" value="HTH_GNTR"/>
    <property type="match status" value="1"/>
</dbReference>
<evidence type="ECO:0000256" key="2">
    <source>
        <dbReference type="ARBA" id="ARBA00023015"/>
    </source>
</evidence>
<dbReference type="STRING" id="648782.SAMN04488554_3472"/>
<reference evidence="7" key="1">
    <citation type="submission" date="2016-10" db="EMBL/GenBank/DDBJ databases">
        <authorList>
            <person name="Varghese N."/>
            <person name="Submissions S."/>
        </authorList>
    </citation>
    <scope>NUCLEOTIDE SEQUENCE [LARGE SCALE GENOMIC DNA]</scope>
    <source>
        <strain evidence="7">DSM 21368</strain>
    </source>
</reference>
<dbReference type="Gene3D" id="1.10.10.10">
    <property type="entry name" value="Winged helix-like DNA-binding domain superfamily/Winged helix DNA-binding domain"/>
    <property type="match status" value="1"/>
</dbReference>
<accession>A0A1H5MLP6</accession>
<gene>
    <name evidence="6" type="ORF">SAMN04488554_3472</name>
</gene>
<feature type="domain" description="HTH gntR-type" evidence="5">
    <location>
        <begin position="11"/>
        <end position="79"/>
    </location>
</feature>
<dbReference type="PANTHER" id="PTHR46577">
    <property type="entry name" value="HTH-TYPE TRANSCRIPTIONAL REGULATORY PROTEIN GABR"/>
    <property type="match status" value="1"/>
</dbReference>
<dbReference type="SUPFAM" id="SSF46785">
    <property type="entry name" value="Winged helix' DNA-binding domain"/>
    <property type="match status" value="1"/>
</dbReference>
<keyword evidence="1" id="KW-0663">Pyridoxal phosphate</keyword>
<dbReference type="OrthoDB" id="4307011at2"/>
<dbReference type="InterPro" id="IPR036390">
    <property type="entry name" value="WH_DNA-bd_sf"/>
</dbReference>
<dbReference type="CDD" id="cd07377">
    <property type="entry name" value="WHTH_GntR"/>
    <property type="match status" value="1"/>
</dbReference>
<evidence type="ECO:0000313" key="6">
    <source>
        <dbReference type="EMBL" id="SEE90070.1"/>
    </source>
</evidence>
<dbReference type="InterPro" id="IPR036388">
    <property type="entry name" value="WH-like_DNA-bd_sf"/>
</dbReference>
<proteinExistence type="predicted"/>
<evidence type="ECO:0000313" key="7">
    <source>
        <dbReference type="Proteomes" id="UP000199220"/>
    </source>
</evidence>
<dbReference type="GO" id="GO:0003677">
    <property type="term" value="F:DNA binding"/>
    <property type="evidence" value="ECO:0007669"/>
    <property type="project" value="UniProtKB-KW"/>
</dbReference>
<organism evidence="6 7">
    <name type="scientific">Ruania alba</name>
    <dbReference type="NCBI Taxonomy" id="648782"/>
    <lineage>
        <taxon>Bacteria</taxon>
        <taxon>Bacillati</taxon>
        <taxon>Actinomycetota</taxon>
        <taxon>Actinomycetes</taxon>
        <taxon>Micrococcales</taxon>
        <taxon>Ruaniaceae</taxon>
        <taxon>Ruania</taxon>
    </lineage>
</organism>
<dbReference type="SMART" id="SM00345">
    <property type="entry name" value="HTH_GNTR"/>
    <property type="match status" value="1"/>
</dbReference>
<keyword evidence="7" id="KW-1185">Reference proteome</keyword>
<dbReference type="Proteomes" id="UP000199220">
    <property type="component" value="Unassembled WGS sequence"/>
</dbReference>
<keyword evidence="2" id="KW-0805">Transcription regulation</keyword>